<dbReference type="InterPro" id="IPR016181">
    <property type="entry name" value="Acyl_CoA_acyltransferase"/>
</dbReference>
<evidence type="ECO:0000313" key="3">
    <source>
        <dbReference type="Proteomes" id="UP001297581"/>
    </source>
</evidence>
<organism evidence="2 3">
    <name type="scientific">Shewanella zhuhaiensis</name>
    <dbReference type="NCBI Taxonomy" id="2919576"/>
    <lineage>
        <taxon>Bacteria</taxon>
        <taxon>Pseudomonadati</taxon>
        <taxon>Pseudomonadota</taxon>
        <taxon>Gammaproteobacteria</taxon>
        <taxon>Alteromonadales</taxon>
        <taxon>Shewanellaceae</taxon>
        <taxon>Shewanella</taxon>
    </lineage>
</organism>
<gene>
    <name evidence="2" type="ORF">MJ923_14560</name>
</gene>
<name>A0AAJ1BIV3_9GAMM</name>
<keyword evidence="2" id="KW-0012">Acyltransferase</keyword>
<comment type="caution">
    <text evidence="2">The sequence shown here is derived from an EMBL/GenBank/DDBJ whole genome shotgun (WGS) entry which is preliminary data.</text>
</comment>
<evidence type="ECO:0000313" key="2">
    <source>
        <dbReference type="EMBL" id="MCH4295527.1"/>
    </source>
</evidence>
<protein>
    <submittedName>
        <fullName evidence="2">GNAT family N-acetyltransferase</fullName>
        <ecNumber evidence="2">2.3.1.-</ecNumber>
    </submittedName>
</protein>
<dbReference type="EC" id="2.3.1.-" evidence="2"/>
<dbReference type="AlphaFoldDB" id="A0AAJ1BIV3"/>
<proteinExistence type="predicted"/>
<dbReference type="GO" id="GO:0016747">
    <property type="term" value="F:acyltransferase activity, transferring groups other than amino-acyl groups"/>
    <property type="evidence" value="ECO:0007669"/>
    <property type="project" value="InterPro"/>
</dbReference>
<sequence>MLSSQTPPADPLAIDIFEMQPADFADVLALGEIVHGEAYLDLPHLEALWRAGVKGGINASFVARSGSELLGFRLTVAAGNWQPDTWCSPELWGVAIEEVCYFKSNTLAEHARGKGLGGLLLANAAAAAKAQGAKAGVAHLWQESPNNAAVRYFTKAGGKLIKAHPDRWNQSHDNPDYLCTLCGNDCHCTACEMLLML</sequence>
<evidence type="ECO:0000259" key="1">
    <source>
        <dbReference type="PROSITE" id="PS51186"/>
    </source>
</evidence>
<accession>A0AAJ1BIV3</accession>
<dbReference type="InterPro" id="IPR000182">
    <property type="entry name" value="GNAT_dom"/>
</dbReference>
<keyword evidence="2" id="KW-0808">Transferase</keyword>
<dbReference type="PROSITE" id="PS51186">
    <property type="entry name" value="GNAT"/>
    <property type="match status" value="1"/>
</dbReference>
<dbReference type="Gene3D" id="3.40.630.30">
    <property type="match status" value="1"/>
</dbReference>
<reference evidence="2 3" key="1">
    <citation type="submission" date="2022-02" db="EMBL/GenBank/DDBJ databases">
        <title>The genome sequence of Shewanella sp. 3B26.</title>
        <authorList>
            <person name="Du J."/>
        </authorList>
    </citation>
    <scope>NUCLEOTIDE SEQUENCE [LARGE SCALE GENOMIC DNA]</scope>
    <source>
        <strain evidence="2 3">3B26</strain>
    </source>
</reference>
<dbReference type="EMBL" id="JAKUDL010000005">
    <property type="protein sequence ID" value="MCH4295527.1"/>
    <property type="molecule type" value="Genomic_DNA"/>
</dbReference>
<feature type="domain" description="N-acetyltransferase" evidence="1">
    <location>
        <begin position="14"/>
        <end position="197"/>
    </location>
</feature>
<dbReference type="Proteomes" id="UP001297581">
    <property type="component" value="Unassembled WGS sequence"/>
</dbReference>
<keyword evidence="3" id="KW-1185">Reference proteome</keyword>
<dbReference type="RefSeq" id="WP_240591718.1">
    <property type="nucleotide sequence ID" value="NZ_JAKUDL010000005.1"/>
</dbReference>
<dbReference type="SUPFAM" id="SSF55729">
    <property type="entry name" value="Acyl-CoA N-acyltransferases (Nat)"/>
    <property type="match status" value="1"/>
</dbReference>
<dbReference type="Pfam" id="PF00583">
    <property type="entry name" value="Acetyltransf_1"/>
    <property type="match status" value="1"/>
</dbReference>